<evidence type="ECO:0000313" key="2">
    <source>
        <dbReference type="Proteomes" id="UP000708208"/>
    </source>
</evidence>
<keyword evidence="2" id="KW-1185">Reference proteome</keyword>
<comment type="caution">
    <text evidence="1">The sequence shown here is derived from an EMBL/GenBank/DDBJ whole genome shotgun (WGS) entry which is preliminary data.</text>
</comment>
<organism evidence="1 2">
    <name type="scientific">Allacma fusca</name>
    <dbReference type="NCBI Taxonomy" id="39272"/>
    <lineage>
        <taxon>Eukaryota</taxon>
        <taxon>Metazoa</taxon>
        <taxon>Ecdysozoa</taxon>
        <taxon>Arthropoda</taxon>
        <taxon>Hexapoda</taxon>
        <taxon>Collembola</taxon>
        <taxon>Symphypleona</taxon>
        <taxon>Sminthuridae</taxon>
        <taxon>Allacma</taxon>
    </lineage>
</organism>
<reference evidence="1" key="1">
    <citation type="submission" date="2021-06" db="EMBL/GenBank/DDBJ databases">
        <authorList>
            <person name="Hodson N. C."/>
            <person name="Mongue J. A."/>
            <person name="Jaron S. K."/>
        </authorList>
    </citation>
    <scope>NUCLEOTIDE SEQUENCE</scope>
</reference>
<gene>
    <name evidence="1" type="ORF">AFUS01_LOCUS5154</name>
</gene>
<dbReference type="AlphaFoldDB" id="A0A8J2J8N7"/>
<sequence length="124" mass="14480">MSRRLEFIENILSVFLTLGRRVVCEIVNYLDMNLTDYQLYIQYKFELQTAPSAVFFKTREVFIFNDEPGVYPYGSLSHFWKTAFLCKPFSTLSVGARMESLTGVHRIPLNASEISKLDERMHKL</sequence>
<name>A0A8J2J8N7_9HEXA</name>
<protein>
    <submittedName>
        <fullName evidence="1">Uncharacterized protein</fullName>
    </submittedName>
</protein>
<evidence type="ECO:0000313" key="1">
    <source>
        <dbReference type="EMBL" id="CAG7712437.1"/>
    </source>
</evidence>
<accession>A0A8J2J8N7</accession>
<proteinExistence type="predicted"/>
<dbReference type="Proteomes" id="UP000708208">
    <property type="component" value="Unassembled WGS sequence"/>
</dbReference>
<dbReference type="EMBL" id="CAJVCH010032688">
    <property type="protein sequence ID" value="CAG7712437.1"/>
    <property type="molecule type" value="Genomic_DNA"/>
</dbReference>